<evidence type="ECO:0000256" key="3">
    <source>
        <dbReference type="ARBA" id="ARBA00022806"/>
    </source>
</evidence>
<evidence type="ECO:0000259" key="9">
    <source>
        <dbReference type="PROSITE" id="PS51192"/>
    </source>
</evidence>
<keyword evidence="5 7" id="KW-0694">RNA-binding</keyword>
<feature type="domain" description="Helicase ATP-binding" evidence="9">
    <location>
        <begin position="34"/>
        <end position="335"/>
    </location>
</feature>
<dbReference type="InterPro" id="IPR001650">
    <property type="entry name" value="Helicase_C-like"/>
</dbReference>
<evidence type="ECO:0000256" key="7">
    <source>
        <dbReference type="RuleBase" id="RU365068"/>
    </source>
</evidence>
<feature type="compositionally biased region" description="Acidic residues" evidence="8">
    <location>
        <begin position="108"/>
        <end position="160"/>
    </location>
</feature>
<evidence type="ECO:0000313" key="11">
    <source>
        <dbReference type="EMBL" id="KAK6188070.1"/>
    </source>
</evidence>
<evidence type="ECO:0000256" key="8">
    <source>
        <dbReference type="SAM" id="MobiDB-lite"/>
    </source>
</evidence>
<dbReference type="Gene3D" id="3.40.50.300">
    <property type="entry name" value="P-loop containing nucleotide triphosphate hydrolases"/>
    <property type="match status" value="2"/>
</dbReference>
<comment type="catalytic activity">
    <reaction evidence="7">
        <text>ATP + H2O = ADP + phosphate + H(+)</text>
        <dbReference type="Rhea" id="RHEA:13065"/>
        <dbReference type="ChEBI" id="CHEBI:15377"/>
        <dbReference type="ChEBI" id="CHEBI:15378"/>
        <dbReference type="ChEBI" id="CHEBI:30616"/>
        <dbReference type="ChEBI" id="CHEBI:43474"/>
        <dbReference type="ChEBI" id="CHEBI:456216"/>
        <dbReference type="EC" id="3.6.4.13"/>
    </reaction>
</comment>
<keyword evidence="4 6" id="KW-0067">ATP-binding</keyword>
<keyword evidence="1 6" id="KW-0547">Nucleotide-binding</keyword>
<keyword evidence="2 6" id="KW-0378">Hydrolase</keyword>
<keyword evidence="3 6" id="KW-0347">Helicase</keyword>
<dbReference type="InterPro" id="IPR014001">
    <property type="entry name" value="Helicase_ATP-bd"/>
</dbReference>
<evidence type="ECO:0000256" key="5">
    <source>
        <dbReference type="ARBA" id="ARBA00022884"/>
    </source>
</evidence>
<dbReference type="Pfam" id="PF00270">
    <property type="entry name" value="DEAD"/>
    <property type="match status" value="2"/>
</dbReference>
<dbReference type="PROSITE" id="PS00039">
    <property type="entry name" value="DEAD_ATP_HELICASE"/>
    <property type="match status" value="1"/>
</dbReference>
<comment type="function">
    <text evidence="7">RNA helicase.</text>
</comment>
<protein>
    <recommendedName>
        <fullName evidence="7">ATP-dependent RNA helicase</fullName>
        <ecNumber evidence="7">3.6.4.13</ecNumber>
    </recommendedName>
</protein>
<dbReference type="SMART" id="SM00490">
    <property type="entry name" value="HELICc"/>
    <property type="match status" value="1"/>
</dbReference>
<dbReference type="PANTHER" id="PTHR24031">
    <property type="entry name" value="RNA HELICASE"/>
    <property type="match status" value="1"/>
</dbReference>
<name>A0AAN8K935_PATCE</name>
<keyword evidence="12" id="KW-1185">Reference proteome</keyword>
<dbReference type="PROSITE" id="PS51192">
    <property type="entry name" value="HELICASE_ATP_BIND_1"/>
    <property type="match status" value="1"/>
</dbReference>
<dbReference type="InterPro" id="IPR027417">
    <property type="entry name" value="P-loop_NTPase"/>
</dbReference>
<reference evidence="11 12" key="1">
    <citation type="submission" date="2024-01" db="EMBL/GenBank/DDBJ databases">
        <title>The genome of the rayed Mediterranean limpet Patella caerulea (Linnaeus, 1758).</title>
        <authorList>
            <person name="Anh-Thu Weber A."/>
            <person name="Halstead-Nussloch G."/>
        </authorList>
    </citation>
    <scope>NUCLEOTIDE SEQUENCE [LARGE SCALE GENOMIC DNA]</scope>
    <source>
        <strain evidence="11">AATW-2023a</strain>
        <tissue evidence="11">Whole specimen</tissue>
    </source>
</reference>
<dbReference type="InterPro" id="IPR011545">
    <property type="entry name" value="DEAD/DEAH_box_helicase_dom"/>
</dbReference>
<feature type="region of interest" description="Disordered" evidence="8">
    <location>
        <begin position="90"/>
        <end position="160"/>
    </location>
</feature>
<dbReference type="GO" id="GO:0005524">
    <property type="term" value="F:ATP binding"/>
    <property type="evidence" value="ECO:0007669"/>
    <property type="project" value="UniProtKB-UniRule"/>
</dbReference>
<gene>
    <name evidence="11" type="ORF">SNE40_004332</name>
</gene>
<proteinExistence type="inferred from homology"/>
<comment type="domain">
    <text evidence="7">The Q motif is unique to and characteristic of the DEAD box family of RNA helicases and controls ATP binding and hydrolysis.</text>
</comment>
<dbReference type="Pfam" id="PF00271">
    <property type="entry name" value="Helicase_C"/>
    <property type="match status" value="1"/>
</dbReference>
<dbReference type="PROSITE" id="PS51194">
    <property type="entry name" value="HELICASE_CTER"/>
    <property type="match status" value="1"/>
</dbReference>
<comment type="similarity">
    <text evidence="6">Belongs to the DEAD box helicase family.</text>
</comment>
<evidence type="ECO:0000256" key="1">
    <source>
        <dbReference type="ARBA" id="ARBA00022741"/>
    </source>
</evidence>
<dbReference type="GO" id="GO:0003723">
    <property type="term" value="F:RNA binding"/>
    <property type="evidence" value="ECO:0007669"/>
    <property type="project" value="UniProtKB-UniRule"/>
</dbReference>
<organism evidence="11 12">
    <name type="scientific">Patella caerulea</name>
    <name type="common">Rayed Mediterranean limpet</name>
    <dbReference type="NCBI Taxonomy" id="87958"/>
    <lineage>
        <taxon>Eukaryota</taxon>
        <taxon>Metazoa</taxon>
        <taxon>Spiralia</taxon>
        <taxon>Lophotrochozoa</taxon>
        <taxon>Mollusca</taxon>
        <taxon>Gastropoda</taxon>
        <taxon>Patellogastropoda</taxon>
        <taxon>Patelloidea</taxon>
        <taxon>Patellidae</taxon>
        <taxon>Patella</taxon>
    </lineage>
</organism>
<dbReference type="SUPFAM" id="SSF52540">
    <property type="entry name" value="P-loop containing nucleoside triphosphate hydrolases"/>
    <property type="match status" value="2"/>
</dbReference>
<evidence type="ECO:0000259" key="10">
    <source>
        <dbReference type="PROSITE" id="PS51194"/>
    </source>
</evidence>
<dbReference type="CDD" id="cd17946">
    <property type="entry name" value="DEADc_DDX24"/>
    <property type="match status" value="1"/>
</dbReference>
<dbReference type="CDD" id="cd18787">
    <property type="entry name" value="SF2_C_DEAD"/>
    <property type="match status" value="1"/>
</dbReference>
<feature type="compositionally biased region" description="Polar residues" evidence="8">
    <location>
        <begin position="90"/>
        <end position="101"/>
    </location>
</feature>
<evidence type="ECO:0000256" key="4">
    <source>
        <dbReference type="ARBA" id="ARBA00022840"/>
    </source>
</evidence>
<dbReference type="InterPro" id="IPR000629">
    <property type="entry name" value="RNA-helicase_DEAD-box_CS"/>
</dbReference>
<feature type="domain" description="Helicase C-terminal" evidence="10">
    <location>
        <begin position="368"/>
        <end position="529"/>
    </location>
</feature>
<dbReference type="GO" id="GO:0016787">
    <property type="term" value="F:hydrolase activity"/>
    <property type="evidence" value="ECO:0007669"/>
    <property type="project" value="UniProtKB-KW"/>
</dbReference>
<evidence type="ECO:0000256" key="2">
    <source>
        <dbReference type="ARBA" id="ARBA00022801"/>
    </source>
</evidence>
<evidence type="ECO:0000313" key="12">
    <source>
        <dbReference type="Proteomes" id="UP001347796"/>
    </source>
</evidence>
<accession>A0AAN8K935</accession>
<dbReference type="EC" id="3.6.4.13" evidence="7"/>
<evidence type="ECO:0000256" key="6">
    <source>
        <dbReference type="RuleBase" id="RU000492"/>
    </source>
</evidence>
<dbReference type="EMBL" id="JAZGQO010000003">
    <property type="protein sequence ID" value="KAK6188070.1"/>
    <property type="molecule type" value="Genomic_DNA"/>
</dbReference>
<dbReference type="GO" id="GO:0003724">
    <property type="term" value="F:RNA helicase activity"/>
    <property type="evidence" value="ECO:0007669"/>
    <property type="project" value="UniProtKB-EC"/>
</dbReference>
<dbReference type="Proteomes" id="UP001347796">
    <property type="component" value="Unassembled WGS sequence"/>
</dbReference>
<comment type="caution">
    <text evidence="11">The sequence shown here is derived from an EMBL/GenBank/DDBJ whole genome shotgun (WGS) entry which is preliminary data.</text>
</comment>
<sequence>MEAWKNLFVPNPVLWALKDEGFMSPTTIQALSIPHAIRDRLDIVGAAETGSGKTLAFCVPILHHVLNVQTVQDALIEQTHSLQDTQKYISQNETDSDSNIDILQPEFNPEEDWGDSDNSDEENNSDEIDDSDDVDNDDVDSGVDNGSDEDGDYDNPPTEEDIEELGENEVGCVRVVHNIVLDPTPQTVNTDKPLIGLILEPTRELAIQVKNHLLKAAKYINVKIATVVGGMAPQKQRRILSQCPEIIIATPGRLWELLQEGDQHLIKIPSVKVLVVDEADRMVEKGHFEELTKLFEFMKDNHEARLKRQTLVFSATLTMIHKGPSRKMKKKKKALIPDDKLDLLMYQIGIKDKKKIVDLTTKTGTAENLTEARINCPKDEKDLYLYYFRRQYPGRTLVFANSKDCLRRLVSIFTELGCKPLSLHADMHQKQRLKNLEKFSASNDGFLLASDVAARGLDIPNVQHVIHYQVPRTIENYVHRSGRTARATKEGLSVMLISQDDVRNYRKIISTLNRDEELPVFPVEYQYIPTLKSQLRLALEIDKLHHRFMKVKRQNDWFSKAAEEMEIDIKDEKLLVDIGDNEEQRQHAKKLVNMRADLLQALKQPLAPRTFSGKYPTKMGKLVTLHDAGKY</sequence>
<dbReference type="SMART" id="SM00487">
    <property type="entry name" value="DEXDc"/>
    <property type="match status" value="1"/>
</dbReference>
<dbReference type="AlphaFoldDB" id="A0AAN8K935"/>